<evidence type="ECO:0008006" key="5">
    <source>
        <dbReference type="Google" id="ProtNLM"/>
    </source>
</evidence>
<feature type="transmembrane region" description="Helical" evidence="2">
    <location>
        <begin position="172"/>
        <end position="190"/>
    </location>
</feature>
<evidence type="ECO:0000313" key="3">
    <source>
        <dbReference type="EMBL" id="KAF0917800.1"/>
    </source>
</evidence>
<sequence length="192" mass="20951">MDPISSPKTPPKNATHTHKAQKPTHTDEQNPLAAEVLDNIDRLVDNVDAVQALLDIVRAAIDQNNSHIAEEVALFSHLRRLEGELRTTPMTAEERQAARATVAEADTNIRASIVLLLERRRHLGEVFALLLAARAVAFARSRAHLIPGVLLTAAAVVVYASLWGGVVPGFRSLVRVFALVTCFLFGGNLMRL</sequence>
<proteinExistence type="predicted"/>
<keyword evidence="2" id="KW-1133">Transmembrane helix</keyword>
<evidence type="ECO:0000256" key="2">
    <source>
        <dbReference type="SAM" id="Phobius"/>
    </source>
</evidence>
<accession>A0A6G1DZ56</accession>
<comment type="caution">
    <text evidence="3">The sequence shown here is derived from an EMBL/GenBank/DDBJ whole genome shotgun (WGS) entry which is preliminary data.</text>
</comment>
<feature type="region of interest" description="Disordered" evidence="1">
    <location>
        <begin position="1"/>
        <end position="29"/>
    </location>
</feature>
<protein>
    <recommendedName>
        <fullName evidence="5">Transmembrane protein</fullName>
    </recommendedName>
</protein>
<dbReference type="EMBL" id="SPHZ02000005">
    <property type="protein sequence ID" value="KAF0917800.1"/>
    <property type="molecule type" value="Genomic_DNA"/>
</dbReference>
<organism evidence="3 4">
    <name type="scientific">Oryza meyeriana var. granulata</name>
    <dbReference type="NCBI Taxonomy" id="110450"/>
    <lineage>
        <taxon>Eukaryota</taxon>
        <taxon>Viridiplantae</taxon>
        <taxon>Streptophyta</taxon>
        <taxon>Embryophyta</taxon>
        <taxon>Tracheophyta</taxon>
        <taxon>Spermatophyta</taxon>
        <taxon>Magnoliopsida</taxon>
        <taxon>Liliopsida</taxon>
        <taxon>Poales</taxon>
        <taxon>Poaceae</taxon>
        <taxon>BOP clade</taxon>
        <taxon>Oryzoideae</taxon>
        <taxon>Oryzeae</taxon>
        <taxon>Oryzinae</taxon>
        <taxon>Oryza</taxon>
        <taxon>Oryza meyeriana</taxon>
    </lineage>
</organism>
<keyword evidence="2" id="KW-0812">Transmembrane</keyword>
<keyword evidence="2" id="KW-0472">Membrane</keyword>
<gene>
    <name evidence="3" type="ORF">E2562_021472</name>
</gene>
<dbReference type="Proteomes" id="UP000479710">
    <property type="component" value="Unassembled WGS sequence"/>
</dbReference>
<feature type="transmembrane region" description="Helical" evidence="2">
    <location>
        <begin position="144"/>
        <end position="166"/>
    </location>
</feature>
<reference evidence="3 4" key="1">
    <citation type="submission" date="2019-11" db="EMBL/GenBank/DDBJ databases">
        <title>Whole genome sequence of Oryza granulata.</title>
        <authorList>
            <person name="Li W."/>
        </authorList>
    </citation>
    <scope>NUCLEOTIDE SEQUENCE [LARGE SCALE GENOMIC DNA]</scope>
    <source>
        <strain evidence="4">cv. Menghai</strain>
        <tissue evidence="3">Leaf</tissue>
    </source>
</reference>
<name>A0A6G1DZ56_9ORYZ</name>
<evidence type="ECO:0000256" key="1">
    <source>
        <dbReference type="SAM" id="MobiDB-lite"/>
    </source>
</evidence>
<keyword evidence="4" id="KW-1185">Reference proteome</keyword>
<evidence type="ECO:0000313" key="4">
    <source>
        <dbReference type="Proteomes" id="UP000479710"/>
    </source>
</evidence>
<dbReference type="AlphaFoldDB" id="A0A6G1DZ56"/>